<dbReference type="Proteomes" id="UP000254863">
    <property type="component" value="Unassembled WGS sequence"/>
</dbReference>
<organism evidence="1 2">
    <name type="scientific">Klebsiella michiganensis</name>
    <dbReference type="NCBI Taxonomy" id="1134687"/>
    <lineage>
        <taxon>Bacteria</taxon>
        <taxon>Pseudomonadati</taxon>
        <taxon>Pseudomonadota</taxon>
        <taxon>Gammaproteobacteria</taxon>
        <taxon>Enterobacterales</taxon>
        <taxon>Enterobacteriaceae</taxon>
        <taxon>Klebsiella/Raoultella group</taxon>
        <taxon>Klebsiella</taxon>
    </lineage>
</organism>
<accession>A0A7H4PN79</accession>
<evidence type="ECO:0000313" key="1">
    <source>
        <dbReference type="EMBL" id="STW79852.1"/>
    </source>
</evidence>
<keyword evidence="1" id="KW-0808">Transferase</keyword>
<name>A0A7H4PN79_9ENTR</name>
<gene>
    <name evidence="1" type="primary">qseE_1</name>
    <name evidence="1" type="ORF">NCTC11685_07199</name>
</gene>
<evidence type="ECO:0000313" key="2">
    <source>
        <dbReference type="Proteomes" id="UP000254863"/>
    </source>
</evidence>
<dbReference type="EMBL" id="UGMS01000004">
    <property type="protein sequence ID" value="STW79852.1"/>
    <property type="molecule type" value="Genomic_DNA"/>
</dbReference>
<dbReference type="GO" id="GO:0004673">
    <property type="term" value="F:protein histidine kinase activity"/>
    <property type="evidence" value="ECO:0007669"/>
    <property type="project" value="UniProtKB-EC"/>
</dbReference>
<keyword evidence="1" id="KW-0418">Kinase</keyword>
<comment type="caution">
    <text evidence="1">The sequence shown here is derived from an EMBL/GenBank/DDBJ whole genome shotgun (WGS) entry which is preliminary data.</text>
</comment>
<reference evidence="1 2" key="1">
    <citation type="submission" date="2018-06" db="EMBL/GenBank/DDBJ databases">
        <authorList>
            <consortium name="Pathogen Informatics"/>
            <person name="Doyle S."/>
        </authorList>
    </citation>
    <scope>NUCLEOTIDE SEQUENCE [LARGE SCALE GENOMIC DNA]</scope>
    <source>
        <strain evidence="1 2">NCTC11685</strain>
    </source>
</reference>
<proteinExistence type="predicted"/>
<protein>
    <submittedName>
        <fullName evidence="1">Sensor-like histidine kinase YfhK</fullName>
        <ecNumber evidence="1">2.7.13.3</ecNumber>
    </submittedName>
</protein>
<sequence>MINASLEMERSYRQYCVLDDPTLARVYQNQRQRYSEMLDAHRGRPAR</sequence>
<dbReference type="EC" id="2.7.13.3" evidence="1"/>
<dbReference type="AlphaFoldDB" id="A0A7H4PN79"/>